<gene>
    <name evidence="5" type="ORF">JYU34_004424</name>
</gene>
<keyword evidence="3" id="KW-0862">Zinc</keyword>
<feature type="domain" description="FLYWCH-type" evidence="4">
    <location>
        <begin position="25"/>
        <end position="71"/>
    </location>
</feature>
<protein>
    <recommendedName>
        <fullName evidence="4">FLYWCH-type domain-containing protein</fullName>
    </recommendedName>
</protein>
<name>A0ABQ7QXY5_PLUXY</name>
<dbReference type="Gene3D" id="2.20.25.240">
    <property type="match status" value="2"/>
</dbReference>
<evidence type="ECO:0000313" key="6">
    <source>
        <dbReference type="Proteomes" id="UP000823941"/>
    </source>
</evidence>
<evidence type="ECO:0000256" key="2">
    <source>
        <dbReference type="ARBA" id="ARBA00022771"/>
    </source>
</evidence>
<evidence type="ECO:0000313" key="5">
    <source>
        <dbReference type="EMBL" id="KAG7309910.1"/>
    </source>
</evidence>
<evidence type="ECO:0000259" key="4">
    <source>
        <dbReference type="Pfam" id="PF04500"/>
    </source>
</evidence>
<keyword evidence="1" id="KW-0479">Metal-binding</keyword>
<feature type="domain" description="FLYWCH-type" evidence="4">
    <location>
        <begin position="76"/>
        <end position="134"/>
    </location>
</feature>
<keyword evidence="6" id="KW-1185">Reference proteome</keyword>
<keyword evidence="2" id="KW-0863">Zinc-finger</keyword>
<proteinExistence type="predicted"/>
<comment type="caution">
    <text evidence="5">The sequence shown here is derived from an EMBL/GenBank/DDBJ whole genome shotgun (WGS) entry which is preliminary data.</text>
</comment>
<dbReference type="EMBL" id="JAHIBW010000006">
    <property type="protein sequence ID" value="KAG7309910.1"/>
    <property type="molecule type" value="Genomic_DNA"/>
</dbReference>
<dbReference type="Proteomes" id="UP000823941">
    <property type="component" value="Chromosome 6"/>
</dbReference>
<evidence type="ECO:0000256" key="1">
    <source>
        <dbReference type="ARBA" id="ARBA00022723"/>
    </source>
</evidence>
<accession>A0ABQ7QXY5</accession>
<reference evidence="5 6" key="1">
    <citation type="submission" date="2021-06" db="EMBL/GenBank/DDBJ databases">
        <title>A haploid diamondback moth (Plutella xylostella L.) genome assembly resolves 31 chromosomes and identifies a diamide resistance mutation.</title>
        <authorList>
            <person name="Ward C.M."/>
            <person name="Perry K.D."/>
            <person name="Baker G."/>
            <person name="Powis K."/>
            <person name="Heckel D.G."/>
            <person name="Baxter S.W."/>
        </authorList>
    </citation>
    <scope>NUCLEOTIDE SEQUENCE [LARGE SCALE GENOMIC DNA]</scope>
    <source>
        <strain evidence="5 6">LV</strain>
        <tissue evidence="5">Single pupa</tissue>
    </source>
</reference>
<organism evidence="5 6">
    <name type="scientific">Plutella xylostella</name>
    <name type="common">Diamondback moth</name>
    <name type="synonym">Plutella maculipennis</name>
    <dbReference type="NCBI Taxonomy" id="51655"/>
    <lineage>
        <taxon>Eukaryota</taxon>
        <taxon>Metazoa</taxon>
        <taxon>Ecdysozoa</taxon>
        <taxon>Arthropoda</taxon>
        <taxon>Hexapoda</taxon>
        <taxon>Insecta</taxon>
        <taxon>Pterygota</taxon>
        <taxon>Neoptera</taxon>
        <taxon>Endopterygota</taxon>
        <taxon>Lepidoptera</taxon>
        <taxon>Glossata</taxon>
        <taxon>Ditrysia</taxon>
        <taxon>Yponomeutoidea</taxon>
        <taxon>Plutellidae</taxon>
        <taxon>Plutella</taxon>
    </lineage>
</organism>
<dbReference type="Pfam" id="PF04500">
    <property type="entry name" value="FLYWCH"/>
    <property type="match status" value="2"/>
</dbReference>
<sequence>MHRTEDLVEMLQEGLQGVAHHELIFVVTRKGHAAIQRGAHRYTRAHRCGAKAWWRCSKKSSNGCRSSITTIDTPFFVKTNRGNTAIQMGGFRYLKANRTAAWVRWRCSKKDHGCAASVKTFDGKIISMSGEHNHAEPHFISYYNE</sequence>
<evidence type="ECO:0000256" key="3">
    <source>
        <dbReference type="ARBA" id="ARBA00022833"/>
    </source>
</evidence>
<dbReference type="InterPro" id="IPR007588">
    <property type="entry name" value="Znf_FLYWCH"/>
</dbReference>